<dbReference type="Proteomes" id="UP000234845">
    <property type="component" value="Unassembled WGS sequence"/>
</dbReference>
<dbReference type="SMART" id="SM00869">
    <property type="entry name" value="Autotransporter"/>
    <property type="match status" value="1"/>
</dbReference>
<feature type="signal peptide" evidence="1">
    <location>
        <begin position="1"/>
        <end position="24"/>
    </location>
</feature>
<evidence type="ECO:0000259" key="2">
    <source>
        <dbReference type="PROSITE" id="PS51208"/>
    </source>
</evidence>
<gene>
    <name evidence="3" type="ORF">CWI75_15230</name>
</gene>
<protein>
    <recommendedName>
        <fullName evidence="2">Autotransporter domain-containing protein</fullName>
    </recommendedName>
</protein>
<dbReference type="InterPro" id="IPR005546">
    <property type="entry name" value="Autotransporte_beta"/>
</dbReference>
<dbReference type="NCBIfam" id="NF012211">
    <property type="entry name" value="tand_rpt_95"/>
    <property type="match status" value="6"/>
</dbReference>
<dbReference type="RefSeq" id="WP_101522377.1">
    <property type="nucleotide sequence ID" value="NZ_PKLZ01000012.1"/>
</dbReference>
<accession>A0A2N5XZQ3</accession>
<dbReference type="SUPFAM" id="SSF103515">
    <property type="entry name" value="Autotransporter"/>
    <property type="match status" value="1"/>
</dbReference>
<dbReference type="Gene3D" id="2.40.128.130">
    <property type="entry name" value="Autotransporter beta-domain"/>
    <property type="match status" value="1"/>
</dbReference>
<evidence type="ECO:0000313" key="3">
    <source>
        <dbReference type="EMBL" id="PLW81579.1"/>
    </source>
</evidence>
<keyword evidence="1" id="KW-0732">Signal</keyword>
<dbReference type="EMBL" id="PKLZ01000012">
    <property type="protein sequence ID" value="PLW81579.1"/>
    <property type="molecule type" value="Genomic_DNA"/>
</dbReference>
<evidence type="ECO:0000313" key="4">
    <source>
        <dbReference type="Proteomes" id="UP000234845"/>
    </source>
</evidence>
<sequence>MKVQHVAVVCVVGLLSCLSQAAHAAAPVAVEDNYGRFFSGANVLDNDSDADDDPLSADLVSQPQGGTVFLQTNGVFEYTPDEGFSGPDTFQYRAEAAGEFSNVVNVYLQVGGSTSESNTPPVAVDDNYGGDYLGQNVLSNDSDAEGDPLAADLVSQPLGGTVFMQLDGTFSYTPNEGFSGSDSFQYRAVANGDFSNIATVTLFVEGPANSPPVAQDDSYGVDYQGKNVLANDTDIDEDPLTAILVTQPELGTVTLNSDGTFTYTPNTGASGNDVFTYQASDGTDLSNVATVSLLVEAPANSAPVAQDDNFGFDYQGRNVLANDTDVDEDPLTAILVTPIQNGSLTLNSDGSFSYTPATGFSGTDSFTYQASDGSELSNTATVTLQVEAPAEEPVPLNPVALDDNFGADFAGRNVLANDEDPSGAGLVALLEQGPANGTVQLNSSGTFTYEPNAGFVGEDVFSYRASNGELLSDVATVTLLVVDATVTPAVAVDDEFEGDFSGANLITNDLYANPQDLAAIKVTDPGEGSLEINPDGSFTYRPFAGFTGNDSFTYLVRDPDGLESNVATVLLTVDGNTAGEGGLAAKKDADGTSVLVDATPNELAVARRFDDICTRLDPANADQQDLLTLCANLRKQGTTAKQALDALRVITPEELAAIGKTVRVLSFSQFRNHGSRMARVREGSRGVSLAGLDLNYENSRVSGSTLDALLQESLGMGASGDEMLAGSRLGVFVTGDLSFGDQDRTGLESGFDFDSQTLTVGMDYRLTDNAFVGTSLSIGQAEVTFDQQQGETTTDNQALAVYGSLYSGNGYVDGIFSYGWSDVDTERNISYQDFGGSVERTAAGSTDGSEYYVSVNAGYSFSSGALRLDPVMRFFYLDGSVDGFTETGAQGLNLAVSDNDFQSMTVSASGQLSYMFLPGWGVITPYLRLEYTRELEDSAAGVRYRFVNDPFADSTLQIRVDDPDTSYMVYGAGVAAQFAHGFSGFVSYQALGGYDGLSGETVSFGARWELAF</sequence>
<dbReference type="Gene3D" id="2.60.40.3440">
    <property type="match status" value="6"/>
</dbReference>
<comment type="caution">
    <text evidence="3">The sequence shown here is derived from an EMBL/GenBank/DDBJ whole genome shotgun (WGS) entry which is preliminary data.</text>
</comment>
<dbReference type="PROSITE" id="PS51208">
    <property type="entry name" value="AUTOTRANSPORTER"/>
    <property type="match status" value="1"/>
</dbReference>
<dbReference type="AlphaFoldDB" id="A0A2N5XZQ3"/>
<dbReference type="OrthoDB" id="220114at2"/>
<organism evidence="3 4">
    <name type="scientific">Kineobactrum sediminis</name>
    <dbReference type="NCBI Taxonomy" id="1905677"/>
    <lineage>
        <taxon>Bacteria</taxon>
        <taxon>Pseudomonadati</taxon>
        <taxon>Pseudomonadota</taxon>
        <taxon>Gammaproteobacteria</taxon>
        <taxon>Cellvibrionales</taxon>
        <taxon>Halieaceae</taxon>
        <taxon>Kineobactrum</taxon>
    </lineage>
</organism>
<proteinExistence type="predicted"/>
<feature type="domain" description="Autotransporter" evidence="2">
    <location>
        <begin position="724"/>
        <end position="1010"/>
    </location>
</feature>
<dbReference type="Pfam" id="PF03797">
    <property type="entry name" value="Autotransporter"/>
    <property type="match status" value="1"/>
</dbReference>
<keyword evidence="4" id="KW-1185">Reference proteome</keyword>
<feature type="chain" id="PRO_5014710926" description="Autotransporter domain-containing protein" evidence="1">
    <location>
        <begin position="25"/>
        <end position="1012"/>
    </location>
</feature>
<reference evidence="4" key="1">
    <citation type="submission" date="2017-11" db="EMBL/GenBank/DDBJ databases">
        <title>The draft genome sequence of Chromatocurvus sp. F02.</title>
        <authorList>
            <person name="Du Z.-J."/>
            <person name="Chang Y.-Q."/>
        </authorList>
    </citation>
    <scope>NUCLEOTIDE SEQUENCE [LARGE SCALE GENOMIC DNA]</scope>
    <source>
        <strain evidence="4">F02</strain>
    </source>
</reference>
<dbReference type="InterPro" id="IPR036709">
    <property type="entry name" value="Autotransporte_beta_dom_sf"/>
</dbReference>
<dbReference type="Pfam" id="PF17963">
    <property type="entry name" value="Big_9"/>
    <property type="match status" value="6"/>
</dbReference>
<name>A0A2N5XZQ3_9GAMM</name>
<dbReference type="PROSITE" id="PS51257">
    <property type="entry name" value="PROKAR_LIPOPROTEIN"/>
    <property type="match status" value="1"/>
</dbReference>
<evidence type="ECO:0000256" key="1">
    <source>
        <dbReference type="SAM" id="SignalP"/>
    </source>
</evidence>